<dbReference type="EMBL" id="SNXS01000001">
    <property type="protein sequence ID" value="TDP74074.1"/>
    <property type="molecule type" value="Genomic_DNA"/>
</dbReference>
<dbReference type="Proteomes" id="UP000295361">
    <property type="component" value="Unassembled WGS sequence"/>
</dbReference>
<dbReference type="RefSeq" id="WP_133698736.1">
    <property type="nucleotide sequence ID" value="NZ_SNXS01000001.1"/>
</dbReference>
<evidence type="ECO:0000256" key="1">
    <source>
        <dbReference type="ARBA" id="ARBA00022741"/>
    </source>
</evidence>
<dbReference type="InterPro" id="IPR014015">
    <property type="entry name" value="Helicase_SF3_DNA-vir"/>
</dbReference>
<dbReference type="PANTHER" id="PTHR35372">
    <property type="entry name" value="ATP BINDING PROTEIN-RELATED"/>
    <property type="match status" value="1"/>
</dbReference>
<keyword evidence="3" id="KW-0067">ATP-binding</keyword>
<evidence type="ECO:0000313" key="7">
    <source>
        <dbReference type="Proteomes" id="UP000295361"/>
    </source>
</evidence>
<evidence type="ECO:0000256" key="2">
    <source>
        <dbReference type="ARBA" id="ARBA00022801"/>
    </source>
</evidence>
<feature type="domain" description="SF3 helicase" evidence="5">
    <location>
        <begin position="694"/>
        <end position="855"/>
    </location>
</feature>
<dbReference type="InterPro" id="IPR027417">
    <property type="entry name" value="P-loop_NTPase"/>
</dbReference>
<dbReference type="InterPro" id="IPR051620">
    <property type="entry name" value="ORF904-like_C"/>
</dbReference>
<accession>A0A4R6QRH2</accession>
<reference evidence="6 7" key="1">
    <citation type="submission" date="2019-03" db="EMBL/GenBank/DDBJ databases">
        <title>Genomic Encyclopedia of Type Strains, Phase IV (KMG-IV): sequencing the most valuable type-strain genomes for metagenomic binning, comparative biology and taxonomic classification.</title>
        <authorList>
            <person name="Goeker M."/>
        </authorList>
    </citation>
    <scope>NUCLEOTIDE SEQUENCE [LARGE SCALE GENOMIC DNA]</scope>
    <source>
        <strain evidence="6 7">DSM 16998</strain>
    </source>
</reference>
<dbReference type="Gene3D" id="3.40.50.300">
    <property type="entry name" value="P-loop containing nucleotide triphosphate hydrolases"/>
    <property type="match status" value="1"/>
</dbReference>
<dbReference type="AlphaFoldDB" id="A0A4R6QRH2"/>
<evidence type="ECO:0000313" key="6">
    <source>
        <dbReference type="EMBL" id="TDP74074.1"/>
    </source>
</evidence>
<feature type="region of interest" description="Disordered" evidence="4">
    <location>
        <begin position="42"/>
        <end position="70"/>
    </location>
</feature>
<name>A0A4R6QRH2_9BURK</name>
<dbReference type="InParanoid" id="A0A4R6QRH2"/>
<evidence type="ECO:0000256" key="3">
    <source>
        <dbReference type="ARBA" id="ARBA00022840"/>
    </source>
</evidence>
<evidence type="ECO:0000256" key="4">
    <source>
        <dbReference type="SAM" id="MobiDB-lite"/>
    </source>
</evidence>
<proteinExistence type="predicted"/>
<evidence type="ECO:0000259" key="5">
    <source>
        <dbReference type="PROSITE" id="PS51206"/>
    </source>
</evidence>
<dbReference type="InterPro" id="IPR006500">
    <property type="entry name" value="Helicase_put_C_phage/plasmid"/>
</dbReference>
<organism evidence="6 7">
    <name type="scientific">Roseateles toxinivorans</name>
    <dbReference type="NCBI Taxonomy" id="270368"/>
    <lineage>
        <taxon>Bacteria</taxon>
        <taxon>Pseudomonadati</taxon>
        <taxon>Pseudomonadota</taxon>
        <taxon>Betaproteobacteria</taxon>
        <taxon>Burkholderiales</taxon>
        <taxon>Sphaerotilaceae</taxon>
        <taxon>Roseateles</taxon>
    </lineage>
</organism>
<gene>
    <name evidence="6" type="ORF">DES47_101121</name>
</gene>
<sequence length="981" mass="105797">MNVTQVETADISSAAYYSIEIGNTATQPPKNQHAIDDYWELPKPTGTVQPYAPDAASPLEQPPSGKSDVFGQGEAAALEDTPLPVPSQQVCVAQAAEPNGLPAELLLGALWPTSTLNHHIGVLDRGGVPQFKNIAVPNVAFAIDAAGKYSAAGADAYFACAEFKSPENRKAENAVQTNAFWLDLDCGEDKAASGKGYASINVAKRALADFCAATGLPASTHDVESGYGLHIYWALDNPVSAAEWTAFALKLKALAKHHGLLADPSRTADISSVLRIPGTQNHKTQPGRAVTLVKAEPCLARDHFLEAINTAYQELCVSTISTTTPPTPVSPSPALANYGPLSLPKLESALMHLDPACDEATWKLKRLAPMANAAREHPAMASVLEDLAKRWSSGELQGKPAAAWTAPGASNGITGESAFATEWARFKTGSYSGKPATLGTIFFDAKQAGWVDMGADLNAPVLADDQALQLQKARQTVQALLLKVKEGDFCAPLEDENATALAQIFSASAAEYQRVRAQLKMANKQVALGAIDMSMKASLSQGATAPTHHGYAKAIIKDLTVGQWAPVGHEGSLYVVNPVSNIWVRKEQGALEQSVAEAHDGNDNCKRRADYAAIALHSVSIVGSERFFADAPVGLACDGSFYRMVGDKPVIEPLTPAHRQRVSLPFTPAQQPTPLFDVFLHETFKSATEGEEAQQIALVQEIAGAVMLGVSHRYQKAALFYDPFGRAGKGTLESILRSLVPPEFVTAVSPFNWHREYHLVSLAGVRLNVVGELPDNEPIPAAIFKSVLGGDLVTGRNPTHRPISFKNEAAHIFTSNHLINSRDQSEAFFARWLVVEFPNSRLRSGLPLDPNLANRIIENELPGIAQWALDGAARLLRNGAFSASAVHERLMLKWRRSNSSLEEFIVEGCELDPGFQMRRSELYAEYKNWCGEAGRKPFAKSRVKELLEHNVGLGITLASLDGYEIFRGLRLKQATPRGTKQ</sequence>
<dbReference type="PROSITE" id="PS51206">
    <property type="entry name" value="SF3_HELICASE_1"/>
    <property type="match status" value="1"/>
</dbReference>
<keyword evidence="7" id="KW-1185">Reference proteome</keyword>
<dbReference type="PANTHER" id="PTHR35372:SF2">
    <property type="entry name" value="SF3 HELICASE DOMAIN-CONTAINING PROTEIN"/>
    <property type="match status" value="1"/>
</dbReference>
<dbReference type="OrthoDB" id="5959484at2"/>
<dbReference type="NCBIfam" id="TIGR01613">
    <property type="entry name" value="primase_Cterm"/>
    <property type="match status" value="1"/>
</dbReference>
<dbReference type="GO" id="GO:0005524">
    <property type="term" value="F:ATP binding"/>
    <property type="evidence" value="ECO:0007669"/>
    <property type="project" value="UniProtKB-KW"/>
</dbReference>
<dbReference type="GO" id="GO:0016787">
    <property type="term" value="F:hydrolase activity"/>
    <property type="evidence" value="ECO:0007669"/>
    <property type="project" value="UniProtKB-KW"/>
</dbReference>
<protein>
    <submittedName>
        <fullName evidence="6">P4 family phage/plasmid primase-like protein</fullName>
    </submittedName>
</protein>
<keyword evidence="2" id="KW-0378">Hydrolase</keyword>
<keyword evidence="1" id="KW-0547">Nucleotide-binding</keyword>
<comment type="caution">
    <text evidence="6">The sequence shown here is derived from an EMBL/GenBank/DDBJ whole genome shotgun (WGS) entry which is preliminary data.</text>
</comment>